<dbReference type="PANTHER" id="PTHR43201">
    <property type="entry name" value="ACYL-COA SYNTHETASE"/>
    <property type="match status" value="1"/>
</dbReference>
<accession>A0ABZ1N3B8</accession>
<sequence>MTIQPTRPVPAELAARYVAEGWWPAHDRFDAIERVAAEAPDRLAVVDPWGRATYAELAVEVERMQGRLHAAGVGPGDVVGIVMPNWLHSVVLYHAALRRGAVVALMSTRISVADLRSMATASRVNLLACPAGSDLTTAAEALAADGTIRSVLHLDPTGEYDGAQIRRAPEVRLDMQAPAVVIFTSGSTAAAKGVVHSLATLGAANRSLTQRAGLDHNDVHFVVSPIAHITGVMQGLHMPFDQGSTVVLSDRWDPVDAAEKIEAFGATFTGGAPVHLEGLMRVFGEWGRKSPLRVAVSGGAPMSSALIARARDILGTRVMRVYGSTEFPFISGTLADDDDDVSASSDGMVTPGTEVRAAESGELLARGPALSLGYLNPQDTEDATLEGWLRTGDLADIDHGRLRIIGRQKEIAIRYGEKVSLAEVENALTGWAGCVEHGVYVVADAQTGERVGVAVRPVAGAQLTLAGMRAHLAGSGLATRKFPEEITEWREPLPRTDSGKLARAALAQGAEERTLERAERLQATGPLT</sequence>
<protein>
    <submittedName>
        <fullName evidence="3">AMP-binding protein</fullName>
    </submittedName>
</protein>
<keyword evidence="4" id="KW-1185">Reference proteome</keyword>
<feature type="domain" description="AMP-dependent synthetase/ligase" evidence="2">
    <location>
        <begin position="33"/>
        <end position="375"/>
    </location>
</feature>
<reference evidence="3 4" key="1">
    <citation type="submission" date="2022-10" db="EMBL/GenBank/DDBJ databases">
        <title>The complete genomes of actinobacterial strains from the NBC collection.</title>
        <authorList>
            <person name="Joergensen T.S."/>
            <person name="Alvarez Arevalo M."/>
            <person name="Sterndorff E.B."/>
            <person name="Faurdal D."/>
            <person name="Vuksanovic O."/>
            <person name="Mourched A.-S."/>
            <person name="Charusanti P."/>
            <person name="Shaw S."/>
            <person name="Blin K."/>
            <person name="Weber T."/>
        </authorList>
    </citation>
    <scope>NUCLEOTIDE SEQUENCE [LARGE SCALE GENOMIC DNA]</scope>
    <source>
        <strain evidence="3 4">NBC_01413</strain>
    </source>
</reference>
<feature type="region of interest" description="Disordered" evidence="1">
    <location>
        <begin position="505"/>
        <end position="528"/>
    </location>
</feature>
<evidence type="ECO:0000313" key="3">
    <source>
        <dbReference type="EMBL" id="WTY34411.1"/>
    </source>
</evidence>
<dbReference type="Proteomes" id="UP001621418">
    <property type="component" value="Chromosome"/>
</dbReference>
<dbReference type="Pfam" id="PF00501">
    <property type="entry name" value="AMP-binding"/>
    <property type="match status" value="1"/>
</dbReference>
<dbReference type="InterPro" id="IPR042099">
    <property type="entry name" value="ANL_N_sf"/>
</dbReference>
<feature type="compositionally biased region" description="Basic and acidic residues" evidence="1">
    <location>
        <begin position="510"/>
        <end position="520"/>
    </location>
</feature>
<dbReference type="RefSeq" id="WP_405146765.1">
    <property type="nucleotide sequence ID" value="NZ_CP109527.1"/>
</dbReference>
<dbReference type="PANTHER" id="PTHR43201:SF32">
    <property type="entry name" value="2-SUCCINYLBENZOATE--COA LIGASE, CHLOROPLASTIC_PEROXISOMAL"/>
    <property type="match status" value="1"/>
</dbReference>
<dbReference type="SUPFAM" id="SSF56801">
    <property type="entry name" value="Acetyl-CoA synthetase-like"/>
    <property type="match status" value="1"/>
</dbReference>
<evidence type="ECO:0000259" key="2">
    <source>
        <dbReference type="Pfam" id="PF00501"/>
    </source>
</evidence>
<evidence type="ECO:0000313" key="4">
    <source>
        <dbReference type="Proteomes" id="UP001621418"/>
    </source>
</evidence>
<dbReference type="Gene3D" id="3.30.300.30">
    <property type="match status" value="1"/>
</dbReference>
<dbReference type="InterPro" id="IPR000873">
    <property type="entry name" value="AMP-dep_synth/lig_dom"/>
</dbReference>
<evidence type="ECO:0000256" key="1">
    <source>
        <dbReference type="SAM" id="MobiDB-lite"/>
    </source>
</evidence>
<dbReference type="EMBL" id="CP109527">
    <property type="protein sequence ID" value="WTY34411.1"/>
    <property type="molecule type" value="Genomic_DNA"/>
</dbReference>
<name>A0ABZ1N3B8_9NOCA</name>
<dbReference type="Gene3D" id="3.40.50.12780">
    <property type="entry name" value="N-terminal domain of ligase-like"/>
    <property type="match status" value="1"/>
</dbReference>
<dbReference type="InterPro" id="IPR045851">
    <property type="entry name" value="AMP-bd_C_sf"/>
</dbReference>
<proteinExistence type="predicted"/>
<gene>
    <name evidence="3" type="ORF">OG308_24235</name>
</gene>
<organism evidence="3 4">
    <name type="scientific">Nocardia salmonicida</name>
    <dbReference type="NCBI Taxonomy" id="53431"/>
    <lineage>
        <taxon>Bacteria</taxon>
        <taxon>Bacillati</taxon>
        <taxon>Actinomycetota</taxon>
        <taxon>Actinomycetes</taxon>
        <taxon>Mycobacteriales</taxon>
        <taxon>Nocardiaceae</taxon>
        <taxon>Nocardia</taxon>
    </lineage>
</organism>